<sequence length="202" mass="21911">MGTGARPVSSDGDPYTFPALSDAEEDEAPSLTMGQPHWGEAVKHSTPQEGSPRLRRRPPGEVPSRQGEGPEPRSLRLARAPRSTPSLRAGPGRSAPLQTPRLSDGRASRAARGQPGPRSGHPAPKEDPPAQASVTRQQHVESCAPGSWPGPTGLPGIPSAAGRRRRDPEKMAAERERVRQWEARQLWDIEEATQHELTFQDE</sequence>
<name>A0A811YVK6_NYCPR</name>
<comment type="caution">
    <text evidence="2">The sequence shown here is derived from an EMBL/GenBank/DDBJ whole genome shotgun (WGS) entry which is preliminary data.</text>
</comment>
<dbReference type="AlphaFoldDB" id="A0A811YVK6"/>
<evidence type="ECO:0000256" key="1">
    <source>
        <dbReference type="SAM" id="MobiDB-lite"/>
    </source>
</evidence>
<feature type="region of interest" description="Disordered" evidence="1">
    <location>
        <begin position="1"/>
        <end position="172"/>
    </location>
</feature>
<proteinExistence type="predicted"/>
<keyword evidence="3" id="KW-1185">Reference proteome</keyword>
<organism evidence="2 3">
    <name type="scientific">Nyctereutes procyonoides</name>
    <name type="common">Raccoon dog</name>
    <name type="synonym">Canis procyonoides</name>
    <dbReference type="NCBI Taxonomy" id="34880"/>
    <lineage>
        <taxon>Eukaryota</taxon>
        <taxon>Metazoa</taxon>
        <taxon>Chordata</taxon>
        <taxon>Craniata</taxon>
        <taxon>Vertebrata</taxon>
        <taxon>Euteleostomi</taxon>
        <taxon>Mammalia</taxon>
        <taxon>Eutheria</taxon>
        <taxon>Laurasiatheria</taxon>
        <taxon>Carnivora</taxon>
        <taxon>Caniformia</taxon>
        <taxon>Canidae</taxon>
        <taxon>Nyctereutes</taxon>
    </lineage>
</organism>
<gene>
    <name evidence="2" type="ORF">NYPRO_LOCUS13487</name>
</gene>
<evidence type="ECO:0000313" key="3">
    <source>
        <dbReference type="Proteomes" id="UP000645828"/>
    </source>
</evidence>
<evidence type="ECO:0000313" key="2">
    <source>
        <dbReference type="EMBL" id="CAD7680695.1"/>
    </source>
</evidence>
<protein>
    <submittedName>
        <fullName evidence="2">(raccoon dog) hypothetical protein</fullName>
    </submittedName>
</protein>
<dbReference type="Proteomes" id="UP000645828">
    <property type="component" value="Unassembled WGS sequence"/>
</dbReference>
<accession>A0A811YVK6</accession>
<dbReference type="EMBL" id="CAJHUB010000749">
    <property type="protein sequence ID" value="CAD7680695.1"/>
    <property type="molecule type" value="Genomic_DNA"/>
</dbReference>
<reference evidence="2" key="1">
    <citation type="submission" date="2020-12" db="EMBL/GenBank/DDBJ databases">
        <authorList>
            <consortium name="Molecular Ecology Group"/>
        </authorList>
    </citation>
    <scope>NUCLEOTIDE SEQUENCE</scope>
    <source>
        <strain evidence="2">TBG_1078</strain>
    </source>
</reference>